<gene>
    <name evidence="1" type="ORF">MuYL_2110</name>
</gene>
<accession>A0A223NW52</accession>
<organism evidence="1 2">
    <name type="scientific">Mucilaginibacter xinganensis</name>
    <dbReference type="NCBI Taxonomy" id="1234841"/>
    <lineage>
        <taxon>Bacteria</taxon>
        <taxon>Pseudomonadati</taxon>
        <taxon>Bacteroidota</taxon>
        <taxon>Sphingobacteriia</taxon>
        <taxon>Sphingobacteriales</taxon>
        <taxon>Sphingobacteriaceae</taxon>
        <taxon>Mucilaginibacter</taxon>
    </lineage>
</organism>
<evidence type="ECO:0000313" key="2">
    <source>
        <dbReference type="Proteomes" id="UP000215002"/>
    </source>
</evidence>
<evidence type="ECO:0000313" key="1">
    <source>
        <dbReference type="EMBL" id="ASU34000.1"/>
    </source>
</evidence>
<keyword evidence="2" id="KW-1185">Reference proteome</keyword>
<reference evidence="1 2" key="1">
    <citation type="submission" date="2017-08" db="EMBL/GenBank/DDBJ databases">
        <title>Complete genome sequence of Mucilaginibacter sp. strain BJC16-A31.</title>
        <authorList>
            <consortium name="Henan University of Science and Technology"/>
            <person name="You X."/>
        </authorList>
    </citation>
    <scope>NUCLEOTIDE SEQUENCE [LARGE SCALE GENOMIC DNA]</scope>
    <source>
        <strain evidence="1 2">BJC16-A31</strain>
    </source>
</reference>
<dbReference type="EMBL" id="CP022743">
    <property type="protein sequence ID" value="ASU34000.1"/>
    <property type="molecule type" value="Genomic_DNA"/>
</dbReference>
<name>A0A223NW52_9SPHI</name>
<protein>
    <submittedName>
        <fullName evidence="1">Uncharacterized protein</fullName>
    </submittedName>
</protein>
<dbReference type="AlphaFoldDB" id="A0A223NW52"/>
<sequence length="42" mass="4763">MNSIEKKLSKACESSPEFKKKPFAAAEWLFHLLLDKLGAQLN</sequence>
<proteinExistence type="predicted"/>
<dbReference type="Proteomes" id="UP000215002">
    <property type="component" value="Chromosome"/>
</dbReference>
<dbReference type="KEGG" id="muc:MuYL_2110"/>